<evidence type="ECO:0000313" key="11">
    <source>
        <dbReference type="Proteomes" id="UP000626148"/>
    </source>
</evidence>
<keyword evidence="6" id="KW-1003">Cell membrane</keyword>
<dbReference type="SMART" id="SM00900">
    <property type="entry name" value="FMN_bind"/>
    <property type="match status" value="1"/>
</dbReference>
<dbReference type="Proteomes" id="UP000626148">
    <property type="component" value="Unassembled WGS sequence"/>
</dbReference>
<evidence type="ECO:0000256" key="5">
    <source>
        <dbReference type="ARBA" id="ARBA00022982"/>
    </source>
</evidence>
<feature type="modified residue" description="FMN phosphoryl threonine" evidence="6">
    <location>
        <position position="190"/>
    </location>
</feature>
<keyword evidence="11" id="KW-1185">Reference proteome</keyword>
<keyword evidence="6 8" id="KW-1133">Transmembrane helix</keyword>
<dbReference type="HAMAP" id="MF_00479">
    <property type="entry name" value="RsxG_RnfG"/>
    <property type="match status" value="1"/>
</dbReference>
<sequence length="236" mass="25867">MSDNQDTVTLSQAIRRSAIGLGLFAIFTAGIIAVTQTLTKERIDRNEAAFEARTLFELVPEDTYDNDLLNTRYSTALDTLSNRALLRLPQPADWFQAKREGEVTAVLLPLVAPEGYTEAIRLIMAVDRDGELLGVRVIRHKETPGLGDQIESGKTDWIQSFVGESFDKTPPEDWEVKKDGGEFDQLTGATITPRAVVRAVARGLRFYTENRAVLLSNEPASAAPDTDAADTANEGA</sequence>
<comment type="similarity">
    <text evidence="6">Belongs to the RnfG family.</text>
</comment>
<dbReference type="GO" id="GO:0010181">
    <property type="term" value="F:FMN binding"/>
    <property type="evidence" value="ECO:0007669"/>
    <property type="project" value="InterPro"/>
</dbReference>
<dbReference type="AlphaFoldDB" id="A0A918KE50"/>
<dbReference type="PANTHER" id="PTHR36118">
    <property type="entry name" value="ION-TRANSLOCATING OXIDOREDUCTASE COMPLEX SUBUNIT G"/>
    <property type="match status" value="1"/>
</dbReference>
<gene>
    <name evidence="6" type="primary">rnfG</name>
    <name evidence="10" type="ORF">GCM10007392_29990</name>
</gene>
<evidence type="ECO:0000256" key="7">
    <source>
        <dbReference type="SAM" id="MobiDB-lite"/>
    </source>
</evidence>
<keyword evidence="4 6" id="KW-0288">FMN</keyword>
<feature type="domain" description="FMN-binding" evidence="9">
    <location>
        <begin position="115"/>
        <end position="207"/>
    </location>
</feature>
<dbReference type="GO" id="GO:0005886">
    <property type="term" value="C:plasma membrane"/>
    <property type="evidence" value="ECO:0007669"/>
    <property type="project" value="UniProtKB-SubCell"/>
</dbReference>
<evidence type="ECO:0000256" key="8">
    <source>
        <dbReference type="SAM" id="Phobius"/>
    </source>
</evidence>
<evidence type="ECO:0000256" key="6">
    <source>
        <dbReference type="HAMAP-Rule" id="MF_00479"/>
    </source>
</evidence>
<keyword evidence="3 6" id="KW-0285">Flavoprotein</keyword>
<feature type="compositionally biased region" description="Low complexity" evidence="7">
    <location>
        <begin position="219"/>
        <end position="236"/>
    </location>
</feature>
<keyword evidence="6" id="KW-0997">Cell inner membrane</keyword>
<dbReference type="EC" id="7.-.-.-" evidence="6"/>
<dbReference type="InterPro" id="IPR007329">
    <property type="entry name" value="FMN-bd"/>
</dbReference>
<keyword evidence="6 8" id="KW-0812">Transmembrane</keyword>
<dbReference type="InterPro" id="IPR010209">
    <property type="entry name" value="Ion_transpt_RnfG/RsxG"/>
</dbReference>
<reference evidence="10" key="2">
    <citation type="submission" date="2020-09" db="EMBL/GenBank/DDBJ databases">
        <authorList>
            <person name="Sun Q."/>
            <person name="Kim S."/>
        </authorList>
    </citation>
    <scope>NUCLEOTIDE SEQUENCE</scope>
    <source>
        <strain evidence="10">KCTC 22169</strain>
    </source>
</reference>
<evidence type="ECO:0000256" key="1">
    <source>
        <dbReference type="ARBA" id="ARBA00022448"/>
    </source>
</evidence>
<dbReference type="EMBL" id="BMXR01000007">
    <property type="protein sequence ID" value="GGX59998.1"/>
    <property type="molecule type" value="Genomic_DNA"/>
</dbReference>
<comment type="subcellular location">
    <subcellularLocation>
        <location evidence="6">Cell inner membrane</location>
        <topology evidence="6">Single-pass membrane protein</topology>
    </subcellularLocation>
</comment>
<dbReference type="PIRSF" id="PIRSF006091">
    <property type="entry name" value="E_trnsport_RnfG"/>
    <property type="match status" value="1"/>
</dbReference>
<comment type="subunit">
    <text evidence="6">The complex is composed of six subunits: RnfA, RnfB, RnfC, RnfD, RnfE and RnfG.</text>
</comment>
<feature type="region of interest" description="Disordered" evidence="7">
    <location>
        <begin position="217"/>
        <end position="236"/>
    </location>
</feature>
<organism evidence="10 11">
    <name type="scientific">Saccharospirillum salsuginis</name>
    <dbReference type="NCBI Taxonomy" id="418750"/>
    <lineage>
        <taxon>Bacteria</taxon>
        <taxon>Pseudomonadati</taxon>
        <taxon>Pseudomonadota</taxon>
        <taxon>Gammaproteobacteria</taxon>
        <taxon>Oceanospirillales</taxon>
        <taxon>Saccharospirillaceae</taxon>
        <taxon>Saccharospirillum</taxon>
    </lineage>
</organism>
<protein>
    <recommendedName>
        <fullName evidence="6">Ion-translocating oxidoreductase complex subunit G</fullName>
        <ecNumber evidence="6">7.-.-.-</ecNumber>
    </recommendedName>
    <alternativeName>
        <fullName evidence="6">Rnf electron transport complex subunit G</fullName>
    </alternativeName>
</protein>
<keyword evidence="6" id="KW-1278">Translocase</keyword>
<name>A0A918KE50_9GAMM</name>
<proteinExistence type="inferred from homology"/>
<dbReference type="GO" id="GO:0022900">
    <property type="term" value="P:electron transport chain"/>
    <property type="evidence" value="ECO:0007669"/>
    <property type="project" value="UniProtKB-UniRule"/>
</dbReference>
<dbReference type="Pfam" id="PF04205">
    <property type="entry name" value="FMN_bind"/>
    <property type="match status" value="1"/>
</dbReference>
<keyword evidence="1 6" id="KW-0813">Transport</keyword>
<dbReference type="NCBIfam" id="TIGR01947">
    <property type="entry name" value="rnfG"/>
    <property type="match status" value="1"/>
</dbReference>
<dbReference type="NCBIfam" id="NF002519">
    <property type="entry name" value="PRK01908.1"/>
    <property type="match status" value="1"/>
</dbReference>
<evidence type="ECO:0000259" key="9">
    <source>
        <dbReference type="SMART" id="SM00900"/>
    </source>
</evidence>
<feature type="transmembrane region" description="Helical" evidence="8">
    <location>
        <begin position="17"/>
        <end position="35"/>
    </location>
</feature>
<evidence type="ECO:0000313" key="10">
    <source>
        <dbReference type="EMBL" id="GGX59998.1"/>
    </source>
</evidence>
<comment type="cofactor">
    <cofactor evidence="6">
        <name>FMN</name>
        <dbReference type="ChEBI" id="CHEBI:58210"/>
    </cofactor>
</comment>
<keyword evidence="5 6" id="KW-0249">Electron transport</keyword>
<dbReference type="GO" id="GO:0009055">
    <property type="term" value="F:electron transfer activity"/>
    <property type="evidence" value="ECO:0007669"/>
    <property type="project" value="InterPro"/>
</dbReference>
<comment type="caution">
    <text evidence="10">The sequence shown here is derived from an EMBL/GenBank/DDBJ whole genome shotgun (WGS) entry which is preliminary data.</text>
</comment>
<keyword evidence="6 8" id="KW-0472">Membrane</keyword>
<dbReference type="RefSeq" id="WP_189610105.1">
    <property type="nucleotide sequence ID" value="NZ_BMXR01000007.1"/>
</dbReference>
<comment type="function">
    <text evidence="6">Part of a membrane-bound complex that couples electron transfer with translocation of ions across the membrane.</text>
</comment>
<accession>A0A918KE50</accession>
<dbReference type="PANTHER" id="PTHR36118:SF1">
    <property type="entry name" value="ION-TRANSLOCATING OXIDOREDUCTASE COMPLEX SUBUNIT G"/>
    <property type="match status" value="1"/>
</dbReference>
<evidence type="ECO:0000256" key="3">
    <source>
        <dbReference type="ARBA" id="ARBA00022630"/>
    </source>
</evidence>
<evidence type="ECO:0000256" key="4">
    <source>
        <dbReference type="ARBA" id="ARBA00022643"/>
    </source>
</evidence>
<reference evidence="10" key="1">
    <citation type="journal article" date="2014" name="Int. J. Syst. Evol. Microbiol.">
        <title>Complete genome sequence of Corynebacterium casei LMG S-19264T (=DSM 44701T), isolated from a smear-ripened cheese.</title>
        <authorList>
            <consortium name="US DOE Joint Genome Institute (JGI-PGF)"/>
            <person name="Walter F."/>
            <person name="Albersmeier A."/>
            <person name="Kalinowski J."/>
            <person name="Ruckert C."/>
        </authorList>
    </citation>
    <scope>NUCLEOTIDE SEQUENCE</scope>
    <source>
        <strain evidence="10">KCTC 22169</strain>
    </source>
</reference>
<keyword evidence="2 6" id="KW-0597">Phosphoprotein</keyword>
<evidence type="ECO:0000256" key="2">
    <source>
        <dbReference type="ARBA" id="ARBA00022553"/>
    </source>
</evidence>